<dbReference type="InterPro" id="IPR052021">
    <property type="entry name" value="Type-I_RS_S_subunit"/>
</dbReference>
<name>A0A1H4FYQ2_9FLAO</name>
<dbReference type="SUPFAM" id="SSF116734">
    <property type="entry name" value="DNA methylase specificity domain"/>
    <property type="match status" value="2"/>
</dbReference>
<keyword evidence="6" id="KW-1185">Reference proteome</keyword>
<evidence type="ECO:0000256" key="2">
    <source>
        <dbReference type="ARBA" id="ARBA00022747"/>
    </source>
</evidence>
<evidence type="ECO:0000256" key="3">
    <source>
        <dbReference type="ARBA" id="ARBA00023125"/>
    </source>
</evidence>
<dbReference type="OrthoDB" id="667970at2"/>
<feature type="domain" description="Type I restriction modification DNA specificity" evidence="4">
    <location>
        <begin position="233"/>
        <end position="378"/>
    </location>
</feature>
<keyword evidence="2" id="KW-0680">Restriction system</keyword>
<comment type="similarity">
    <text evidence="1">Belongs to the type-I restriction system S methylase family.</text>
</comment>
<sequence>MSTVAQLIGRKKTEIPQLRFPEFTSEWEEKKLGNLLEFKNGINATKEQYGRGVKFINVLDILNNDFITHEKIIGSVDVEEDIANKFSVNYGDILFQRSSETREEVGTASVYLDKEVPATFGGFVIRGKKIGEYDPVFLNKLLKTDISRDAITSKSGGSTRYNIGQETLNSIFLPFPTLPEQTKIASFLTAVDEKLTALKKKKTLLEQYKKGVMQQIFAQELRFRDDKGNDYADWEEKKLGEVAKKKSSNISANKIEENIGDYIIYGASGILKKVDFYKEEDDYISIVKDGAGVGRLLYCKGKSSVLGTMEIISPKSELNTYFLYCLLSNIDFVKYVTGSTIPHIYFKDYSTEYCGIPSLKEQTKIANFLSAIDIKINHCQAQIEKATIWKKGLLQQMFA</sequence>
<keyword evidence="3" id="KW-0238">DNA-binding</keyword>
<dbReference type="STRING" id="150146.SAMN05443667_115124"/>
<dbReference type="GO" id="GO:0009307">
    <property type="term" value="P:DNA restriction-modification system"/>
    <property type="evidence" value="ECO:0007669"/>
    <property type="project" value="UniProtKB-KW"/>
</dbReference>
<dbReference type="PANTHER" id="PTHR30408:SF13">
    <property type="entry name" value="TYPE I RESTRICTION ENZYME HINDI SPECIFICITY SUBUNIT"/>
    <property type="match status" value="1"/>
</dbReference>
<evidence type="ECO:0000259" key="4">
    <source>
        <dbReference type="Pfam" id="PF01420"/>
    </source>
</evidence>
<dbReference type="CDD" id="cd17517">
    <property type="entry name" value="RMtype1_S_EcoKI_StySPI-TRD2-CR2_like"/>
    <property type="match status" value="1"/>
</dbReference>
<accession>A0A1H4FYQ2</accession>
<evidence type="ECO:0000313" key="5">
    <source>
        <dbReference type="EMBL" id="SEB02414.1"/>
    </source>
</evidence>
<feature type="domain" description="Type I restriction modification DNA specificity" evidence="4">
    <location>
        <begin position="25"/>
        <end position="203"/>
    </location>
</feature>
<dbReference type="Gene3D" id="3.90.220.20">
    <property type="entry name" value="DNA methylase specificity domains"/>
    <property type="match status" value="2"/>
</dbReference>
<proteinExistence type="inferred from homology"/>
<dbReference type="AlphaFoldDB" id="A0A1H4FYQ2"/>
<dbReference type="InterPro" id="IPR044946">
    <property type="entry name" value="Restrct_endonuc_typeI_TRD_sf"/>
</dbReference>
<dbReference type="GO" id="GO:0003677">
    <property type="term" value="F:DNA binding"/>
    <property type="evidence" value="ECO:0007669"/>
    <property type="project" value="UniProtKB-KW"/>
</dbReference>
<protein>
    <submittedName>
        <fullName evidence="5">Type I restriction enzyme, S subunit</fullName>
    </submittedName>
</protein>
<dbReference type="Proteomes" id="UP000198951">
    <property type="component" value="Unassembled WGS sequence"/>
</dbReference>
<dbReference type="CDD" id="cd17266">
    <property type="entry name" value="RMtype1_S_Sau1132ORF3780P-TRD2-CR2_like"/>
    <property type="match status" value="1"/>
</dbReference>
<dbReference type="Pfam" id="PF01420">
    <property type="entry name" value="Methylase_S"/>
    <property type="match status" value="2"/>
</dbReference>
<organism evidence="5 6">
    <name type="scientific">Flavobacterium gillisiae</name>
    <dbReference type="NCBI Taxonomy" id="150146"/>
    <lineage>
        <taxon>Bacteria</taxon>
        <taxon>Pseudomonadati</taxon>
        <taxon>Bacteroidota</taxon>
        <taxon>Flavobacteriia</taxon>
        <taxon>Flavobacteriales</taxon>
        <taxon>Flavobacteriaceae</taxon>
        <taxon>Flavobacterium</taxon>
    </lineage>
</organism>
<evidence type="ECO:0000313" key="6">
    <source>
        <dbReference type="Proteomes" id="UP000198951"/>
    </source>
</evidence>
<dbReference type="Gene3D" id="1.10.287.1120">
    <property type="entry name" value="Bipartite methylase S protein"/>
    <property type="match status" value="1"/>
</dbReference>
<dbReference type="PANTHER" id="PTHR30408">
    <property type="entry name" value="TYPE-1 RESTRICTION ENZYME ECOKI SPECIFICITY PROTEIN"/>
    <property type="match status" value="1"/>
</dbReference>
<evidence type="ECO:0000256" key="1">
    <source>
        <dbReference type="ARBA" id="ARBA00010923"/>
    </source>
</evidence>
<dbReference type="EMBL" id="FNRD01000015">
    <property type="protein sequence ID" value="SEB02414.1"/>
    <property type="molecule type" value="Genomic_DNA"/>
</dbReference>
<reference evidence="6" key="1">
    <citation type="submission" date="2016-10" db="EMBL/GenBank/DDBJ databases">
        <authorList>
            <person name="Varghese N."/>
            <person name="Submissions S."/>
        </authorList>
    </citation>
    <scope>NUCLEOTIDE SEQUENCE [LARGE SCALE GENOMIC DNA]</scope>
    <source>
        <strain evidence="6">DSM 22376</strain>
    </source>
</reference>
<dbReference type="RefSeq" id="WP_091093337.1">
    <property type="nucleotide sequence ID" value="NZ_FNRD01000015.1"/>
</dbReference>
<gene>
    <name evidence="5" type="ORF">SAMN05443667_115124</name>
</gene>
<dbReference type="InterPro" id="IPR000055">
    <property type="entry name" value="Restrct_endonuc_typeI_TRD"/>
</dbReference>